<reference evidence="1 2" key="1">
    <citation type="submission" date="2015-09" db="EMBL/GenBank/DDBJ databases">
        <title>Draft genome of a European isolate of the apple canker pathogen Neonectria ditissima.</title>
        <authorList>
            <person name="Gomez-Cortecero A."/>
            <person name="Harrison R.J."/>
            <person name="Armitage A.D."/>
        </authorList>
    </citation>
    <scope>NUCLEOTIDE SEQUENCE [LARGE SCALE GENOMIC DNA]</scope>
    <source>
        <strain evidence="1 2">R09/05</strain>
    </source>
</reference>
<sequence>MTLNQVPREIRQKIFEWVIYTPVIPPVSPSSSQEGRQRLSKNAFTGSGVWQLPPQRPAIPLLLVNKQFYSEVQHVLQRAPTNYHVDIMFVKDSGLWTTWSLPVLPRAQYIDSVHATVRLFDPTDDLSASFQHSLSFQTGCGGPETGIWSFYSLITTLLTNGPGYLGFTGRDLTYSCKARYAIKSIVVDFVAPTDGAPHRSVVTREKEFGVKTRELPDKFLHDSSIPPERRLAQYVAKNLDRVRGLDYYTMNYGTVLYEGIAEDIVFLVNGKEYRRIDMEESYQELEIKFWGTTPEDILLRKKRYQEWRCWLDERRRRMKEGLVLNDENPVPYII</sequence>
<keyword evidence="2" id="KW-1185">Reference proteome</keyword>
<dbReference type="Proteomes" id="UP000050424">
    <property type="component" value="Unassembled WGS sequence"/>
</dbReference>
<gene>
    <name evidence="1" type="ORF">AK830_g280</name>
</gene>
<dbReference type="EMBL" id="LKCW01000002">
    <property type="protein sequence ID" value="KPM46265.1"/>
    <property type="molecule type" value="Genomic_DNA"/>
</dbReference>
<evidence type="ECO:0000313" key="1">
    <source>
        <dbReference type="EMBL" id="KPM46265.1"/>
    </source>
</evidence>
<name>A0A0P7BXJ2_9HYPO</name>
<organism evidence="1 2">
    <name type="scientific">Neonectria ditissima</name>
    <dbReference type="NCBI Taxonomy" id="78410"/>
    <lineage>
        <taxon>Eukaryota</taxon>
        <taxon>Fungi</taxon>
        <taxon>Dikarya</taxon>
        <taxon>Ascomycota</taxon>
        <taxon>Pezizomycotina</taxon>
        <taxon>Sordariomycetes</taxon>
        <taxon>Hypocreomycetidae</taxon>
        <taxon>Hypocreales</taxon>
        <taxon>Nectriaceae</taxon>
        <taxon>Neonectria</taxon>
    </lineage>
</organism>
<comment type="caution">
    <text evidence="1">The sequence shown here is derived from an EMBL/GenBank/DDBJ whole genome shotgun (WGS) entry which is preliminary data.</text>
</comment>
<proteinExistence type="predicted"/>
<dbReference type="AlphaFoldDB" id="A0A0P7BXJ2"/>
<dbReference type="OrthoDB" id="2823490at2759"/>
<dbReference type="STRING" id="78410.A0A0P7BXJ2"/>
<evidence type="ECO:0000313" key="2">
    <source>
        <dbReference type="Proteomes" id="UP000050424"/>
    </source>
</evidence>
<protein>
    <submittedName>
        <fullName evidence="1">Uncharacterized protein</fullName>
    </submittedName>
</protein>
<accession>A0A0P7BXJ2</accession>